<protein>
    <submittedName>
        <fullName evidence="2">Uncharacterized protein</fullName>
    </submittedName>
</protein>
<proteinExistence type="predicted"/>
<name>A0A8S2U8U2_9BILA</name>
<sequence>MEEARYRKNDTPSGVSSGDNKTKFTDSIIKFYVSKLHIVMIVMELVIGSVELAE</sequence>
<evidence type="ECO:0000313" key="2">
    <source>
        <dbReference type="EMBL" id="CAF4324378.1"/>
    </source>
</evidence>
<dbReference type="Proteomes" id="UP000676336">
    <property type="component" value="Unassembled WGS sequence"/>
</dbReference>
<dbReference type="EMBL" id="CAJOBI010041037">
    <property type="protein sequence ID" value="CAF4324378.1"/>
    <property type="molecule type" value="Genomic_DNA"/>
</dbReference>
<feature type="compositionally biased region" description="Basic and acidic residues" evidence="1">
    <location>
        <begin position="1"/>
        <end position="10"/>
    </location>
</feature>
<organism evidence="2 3">
    <name type="scientific">Rotaria magnacalcarata</name>
    <dbReference type="NCBI Taxonomy" id="392030"/>
    <lineage>
        <taxon>Eukaryota</taxon>
        <taxon>Metazoa</taxon>
        <taxon>Spiralia</taxon>
        <taxon>Gnathifera</taxon>
        <taxon>Rotifera</taxon>
        <taxon>Eurotatoria</taxon>
        <taxon>Bdelloidea</taxon>
        <taxon>Philodinida</taxon>
        <taxon>Philodinidae</taxon>
        <taxon>Rotaria</taxon>
    </lineage>
</organism>
<comment type="caution">
    <text evidence="2">The sequence shown here is derived from an EMBL/GenBank/DDBJ whole genome shotgun (WGS) entry which is preliminary data.</text>
</comment>
<evidence type="ECO:0000313" key="3">
    <source>
        <dbReference type="Proteomes" id="UP000676336"/>
    </source>
</evidence>
<feature type="non-terminal residue" evidence="2">
    <location>
        <position position="54"/>
    </location>
</feature>
<evidence type="ECO:0000256" key="1">
    <source>
        <dbReference type="SAM" id="MobiDB-lite"/>
    </source>
</evidence>
<reference evidence="2" key="1">
    <citation type="submission" date="2021-02" db="EMBL/GenBank/DDBJ databases">
        <authorList>
            <person name="Nowell W R."/>
        </authorList>
    </citation>
    <scope>NUCLEOTIDE SEQUENCE</scope>
</reference>
<dbReference type="AlphaFoldDB" id="A0A8S2U8U2"/>
<feature type="region of interest" description="Disordered" evidence="1">
    <location>
        <begin position="1"/>
        <end position="22"/>
    </location>
</feature>
<accession>A0A8S2U8U2</accession>
<gene>
    <name evidence="2" type="ORF">SMN809_LOCUS27093</name>
</gene>